<dbReference type="EMBL" id="JAKELL010000009">
    <property type="protein sequence ID" value="KAH8996374.1"/>
    <property type="molecule type" value="Genomic_DNA"/>
</dbReference>
<evidence type="ECO:0000313" key="4">
    <source>
        <dbReference type="Proteomes" id="UP001201163"/>
    </source>
</evidence>
<protein>
    <recommendedName>
        <fullName evidence="2">Large ribosomal subunit protein mL59 domain-containing protein</fullName>
    </recommendedName>
</protein>
<dbReference type="Pfam" id="PF18126">
    <property type="entry name" value="Mitoc_mL59"/>
    <property type="match status" value="1"/>
</dbReference>
<accession>A0AAD4QAI4</accession>
<dbReference type="GO" id="GO:0003735">
    <property type="term" value="F:structural constituent of ribosome"/>
    <property type="evidence" value="ECO:0007669"/>
    <property type="project" value="InterPro"/>
</dbReference>
<dbReference type="PANTHER" id="PTHR28041">
    <property type="entry name" value="54S RIBOSOMAL PROTEIN L25, MITOCHONDRIAL"/>
    <property type="match status" value="1"/>
</dbReference>
<feature type="domain" description="Large ribosomal subunit protein mL59" evidence="2">
    <location>
        <begin position="7"/>
        <end position="171"/>
    </location>
</feature>
<evidence type="ECO:0000313" key="3">
    <source>
        <dbReference type="EMBL" id="KAH8996374.1"/>
    </source>
</evidence>
<feature type="region of interest" description="Disordered" evidence="1">
    <location>
        <begin position="18"/>
        <end position="59"/>
    </location>
</feature>
<dbReference type="PANTHER" id="PTHR28041:SF1">
    <property type="entry name" value="LARGE RIBOSOMAL SUBUNIT PROTEIN ML59"/>
    <property type="match status" value="1"/>
</dbReference>
<dbReference type="InterPro" id="IPR040922">
    <property type="entry name" value="Ribosomal_mL59_dom"/>
</dbReference>
<name>A0AAD4QAI4_9AGAM</name>
<evidence type="ECO:0000259" key="2">
    <source>
        <dbReference type="Pfam" id="PF18126"/>
    </source>
</evidence>
<gene>
    <name evidence="3" type="ORF">EDB92DRAFT_1933840</name>
</gene>
<sequence length="196" mass="22640">MYQSLRAVKRFRLRELVPPPTVFSPTTSKLSERSTPEQLPRNEAIPNPFVPHKNPESGRWAPPKYSLRRQAELIKHARASGTLHLLPPGPKMSSGQLAEAREDDAAWKGSVEWVGSLRERSVAGADVGNRLYAGKKRMFKGHKWERTRERRITRTKILLRDMDKRVERFKQYRAKGKPLPLARRSNLLKKTQKLPF</sequence>
<dbReference type="GO" id="GO:0005762">
    <property type="term" value="C:mitochondrial large ribosomal subunit"/>
    <property type="evidence" value="ECO:0007669"/>
    <property type="project" value="InterPro"/>
</dbReference>
<dbReference type="Proteomes" id="UP001201163">
    <property type="component" value="Unassembled WGS sequence"/>
</dbReference>
<reference evidence="3" key="1">
    <citation type="submission" date="2022-01" db="EMBL/GenBank/DDBJ databases">
        <title>Comparative genomics reveals a dynamic genome evolution in the ectomycorrhizal milk-cap (Lactarius) mushrooms.</title>
        <authorList>
            <consortium name="DOE Joint Genome Institute"/>
            <person name="Lebreton A."/>
            <person name="Tang N."/>
            <person name="Kuo A."/>
            <person name="LaButti K."/>
            <person name="Drula E."/>
            <person name="Barry K."/>
            <person name="Clum A."/>
            <person name="Lipzen A."/>
            <person name="Mousain D."/>
            <person name="Ng V."/>
            <person name="Wang R."/>
            <person name="Wang X."/>
            <person name="Dai Y."/>
            <person name="Henrissat B."/>
            <person name="Grigoriev I.V."/>
            <person name="Guerin-Laguette A."/>
            <person name="Yu F."/>
            <person name="Martin F.M."/>
        </authorList>
    </citation>
    <scope>NUCLEOTIDE SEQUENCE</scope>
    <source>
        <strain evidence="3">QP</strain>
    </source>
</reference>
<comment type="caution">
    <text evidence="3">The sequence shown here is derived from an EMBL/GenBank/DDBJ whole genome shotgun (WGS) entry which is preliminary data.</text>
</comment>
<organism evidence="3 4">
    <name type="scientific">Lactarius akahatsu</name>
    <dbReference type="NCBI Taxonomy" id="416441"/>
    <lineage>
        <taxon>Eukaryota</taxon>
        <taxon>Fungi</taxon>
        <taxon>Dikarya</taxon>
        <taxon>Basidiomycota</taxon>
        <taxon>Agaricomycotina</taxon>
        <taxon>Agaricomycetes</taxon>
        <taxon>Russulales</taxon>
        <taxon>Russulaceae</taxon>
        <taxon>Lactarius</taxon>
    </lineage>
</organism>
<keyword evidence="4" id="KW-1185">Reference proteome</keyword>
<dbReference type="InterPro" id="IPR037507">
    <property type="entry name" value="Ribosomal_mL59"/>
</dbReference>
<evidence type="ECO:0000256" key="1">
    <source>
        <dbReference type="SAM" id="MobiDB-lite"/>
    </source>
</evidence>
<proteinExistence type="predicted"/>
<dbReference type="AlphaFoldDB" id="A0AAD4QAI4"/>